<dbReference type="EMBL" id="CAADFY010000008">
    <property type="protein sequence ID" value="VFK52393.1"/>
    <property type="molecule type" value="Genomic_DNA"/>
</dbReference>
<evidence type="ECO:0000313" key="15">
    <source>
        <dbReference type="EMBL" id="VFK63774.1"/>
    </source>
</evidence>
<dbReference type="NCBIfam" id="TIGR03141">
    <property type="entry name" value="cytochro_ccmD"/>
    <property type="match status" value="1"/>
</dbReference>
<evidence type="ECO:0000256" key="2">
    <source>
        <dbReference type="ARBA" id="ARBA00004377"/>
    </source>
</evidence>
<accession>A0A451ACP3</accession>
<evidence type="ECO:0000256" key="11">
    <source>
        <dbReference type="ARBA" id="ARBA00023136"/>
    </source>
</evidence>
<dbReference type="AlphaFoldDB" id="A0A451ACP3"/>
<comment type="similarity">
    <text evidence="3 12">Belongs to the CcmD/CycX/HelD family.</text>
</comment>
<organism evidence="15">
    <name type="scientific">Candidatus Kentrum sp. TUN</name>
    <dbReference type="NCBI Taxonomy" id="2126343"/>
    <lineage>
        <taxon>Bacteria</taxon>
        <taxon>Pseudomonadati</taxon>
        <taxon>Pseudomonadota</taxon>
        <taxon>Gammaproteobacteria</taxon>
        <taxon>Candidatus Kentrum</taxon>
    </lineage>
</organism>
<evidence type="ECO:0000256" key="4">
    <source>
        <dbReference type="ARBA" id="ARBA00016461"/>
    </source>
</evidence>
<gene>
    <name evidence="15" type="ORF">BECKTUN1418D_GA0071000_12255</name>
    <name evidence="14" type="ORF">BECKTUN1418E_GA0071001_10117</name>
    <name evidence="13" type="ORF">BECKTUN1418F_GA0071002_10087</name>
</gene>
<dbReference type="PANTHER" id="PTHR37531">
    <property type="entry name" value="HEME EXPORTER PROTEIN D"/>
    <property type="match status" value="1"/>
</dbReference>
<dbReference type="Pfam" id="PF04995">
    <property type="entry name" value="CcmD"/>
    <property type="match status" value="1"/>
</dbReference>
<evidence type="ECO:0000313" key="13">
    <source>
        <dbReference type="EMBL" id="VFK52393.1"/>
    </source>
</evidence>
<evidence type="ECO:0000256" key="6">
    <source>
        <dbReference type="ARBA" id="ARBA00022475"/>
    </source>
</evidence>
<proteinExistence type="inferred from homology"/>
<evidence type="ECO:0000256" key="7">
    <source>
        <dbReference type="ARBA" id="ARBA00022519"/>
    </source>
</evidence>
<evidence type="ECO:0000256" key="9">
    <source>
        <dbReference type="ARBA" id="ARBA00022748"/>
    </source>
</evidence>
<keyword evidence="7 12" id="KW-0997">Cell inner membrane</keyword>
<dbReference type="GO" id="GO:0015886">
    <property type="term" value="P:heme transport"/>
    <property type="evidence" value="ECO:0007669"/>
    <property type="project" value="InterPro"/>
</dbReference>
<dbReference type="InterPro" id="IPR007078">
    <property type="entry name" value="Haem_export_protD_CcmD"/>
</dbReference>
<keyword evidence="6 12" id="KW-1003">Cell membrane</keyword>
<protein>
    <recommendedName>
        <fullName evidence="4 12">Heme exporter protein D</fullName>
    </recommendedName>
</protein>
<keyword evidence="5 12" id="KW-0813">Transport</keyword>
<evidence type="ECO:0000256" key="3">
    <source>
        <dbReference type="ARBA" id="ARBA00008741"/>
    </source>
</evidence>
<dbReference type="GO" id="GO:0017004">
    <property type="term" value="P:cytochrome complex assembly"/>
    <property type="evidence" value="ECO:0007669"/>
    <property type="project" value="UniProtKB-KW"/>
</dbReference>
<reference evidence="15" key="1">
    <citation type="submission" date="2019-02" db="EMBL/GenBank/DDBJ databases">
        <authorList>
            <person name="Gruber-Vodicka R. H."/>
            <person name="Seah K. B. B."/>
        </authorList>
    </citation>
    <scope>NUCLEOTIDE SEQUENCE</scope>
    <source>
        <strain evidence="15">BECK_BY1</strain>
        <strain evidence="14">BECK_BY2</strain>
        <strain evidence="13">BECK_BY3</strain>
    </source>
</reference>
<dbReference type="PANTHER" id="PTHR37531:SF1">
    <property type="entry name" value="HEME EXPORTER PROTEIN D"/>
    <property type="match status" value="1"/>
</dbReference>
<evidence type="ECO:0000313" key="14">
    <source>
        <dbReference type="EMBL" id="VFK52907.1"/>
    </source>
</evidence>
<evidence type="ECO:0000256" key="8">
    <source>
        <dbReference type="ARBA" id="ARBA00022692"/>
    </source>
</evidence>
<keyword evidence="10 12" id="KW-1133">Transmembrane helix</keyword>
<evidence type="ECO:0000256" key="5">
    <source>
        <dbReference type="ARBA" id="ARBA00022448"/>
    </source>
</evidence>
<dbReference type="EMBL" id="CAADFX010000225">
    <property type="protein sequence ID" value="VFK63774.1"/>
    <property type="molecule type" value="Genomic_DNA"/>
</dbReference>
<dbReference type="EMBL" id="CAADFV010000011">
    <property type="protein sequence ID" value="VFK52907.1"/>
    <property type="molecule type" value="Genomic_DNA"/>
</dbReference>
<comment type="subcellular location">
    <subcellularLocation>
        <location evidence="2 12">Cell inner membrane</location>
        <topology evidence="2 12">Single-pass membrane protein</topology>
    </subcellularLocation>
</comment>
<name>A0A451ACP3_9GAMM</name>
<dbReference type="GO" id="GO:1903607">
    <property type="term" value="P:cytochrome c biosynthetic process"/>
    <property type="evidence" value="ECO:0007669"/>
    <property type="project" value="TreeGrafter"/>
</dbReference>
<evidence type="ECO:0000256" key="10">
    <source>
        <dbReference type="ARBA" id="ARBA00022989"/>
    </source>
</evidence>
<keyword evidence="8 12" id="KW-0812">Transmembrane</keyword>
<sequence>MTEFFHMGGYAFYVWGAYGLAFMILLINLVQPRLCQRRLEKRLIRKIRLAKQHT</sequence>
<dbReference type="InterPro" id="IPR052075">
    <property type="entry name" value="Heme_exporter_D"/>
</dbReference>
<evidence type="ECO:0000256" key="1">
    <source>
        <dbReference type="ARBA" id="ARBA00002442"/>
    </source>
</evidence>
<evidence type="ECO:0000256" key="12">
    <source>
        <dbReference type="RuleBase" id="RU363101"/>
    </source>
</evidence>
<feature type="transmembrane region" description="Helical" evidence="12">
    <location>
        <begin position="12"/>
        <end position="30"/>
    </location>
</feature>
<comment type="function">
    <text evidence="1 12">Required for the export of heme to the periplasm for the biogenesis of c-type cytochromes.</text>
</comment>
<keyword evidence="11 12" id="KW-0472">Membrane</keyword>
<dbReference type="GO" id="GO:0005886">
    <property type="term" value="C:plasma membrane"/>
    <property type="evidence" value="ECO:0007669"/>
    <property type="project" value="UniProtKB-SubCell"/>
</dbReference>
<keyword evidence="9 12" id="KW-0201">Cytochrome c-type biogenesis</keyword>